<keyword evidence="3" id="KW-0488">Methylation</keyword>
<accession>A0ABZ0PSK5</accession>
<dbReference type="Pfam" id="PF00672">
    <property type="entry name" value="HAMP"/>
    <property type="match status" value="1"/>
</dbReference>
<dbReference type="Gene3D" id="1.10.287.950">
    <property type="entry name" value="Methyl-accepting chemotaxis protein"/>
    <property type="match status" value="1"/>
</dbReference>
<keyword evidence="17" id="KW-1185">Reference proteome</keyword>
<dbReference type="SMART" id="SM01358">
    <property type="entry name" value="HBM"/>
    <property type="match status" value="1"/>
</dbReference>
<comment type="subcellular location">
    <subcellularLocation>
        <location evidence="1">Cell membrane</location>
    </subcellularLocation>
</comment>
<evidence type="ECO:0000256" key="10">
    <source>
        <dbReference type="PROSITE-ProRule" id="PRU00284"/>
    </source>
</evidence>
<dbReference type="PANTHER" id="PTHR32089">
    <property type="entry name" value="METHYL-ACCEPTING CHEMOTAXIS PROTEIN MCPB"/>
    <property type="match status" value="1"/>
</dbReference>
<dbReference type="InterPro" id="IPR004089">
    <property type="entry name" value="MCPsignal_dom"/>
</dbReference>
<dbReference type="CDD" id="cd11386">
    <property type="entry name" value="MCP_signal"/>
    <property type="match status" value="1"/>
</dbReference>
<keyword evidence="6 12" id="KW-1133">Transmembrane helix</keyword>
<feature type="transmembrane region" description="Helical" evidence="12">
    <location>
        <begin position="301"/>
        <end position="321"/>
    </location>
</feature>
<dbReference type="PANTHER" id="PTHR32089:SF120">
    <property type="entry name" value="METHYL-ACCEPTING CHEMOTAXIS PROTEIN TLPQ"/>
    <property type="match status" value="1"/>
</dbReference>
<reference evidence="16 17" key="1">
    <citation type="submission" date="2023-11" db="EMBL/GenBank/DDBJ databases">
        <title>Complete genome of Pseudomonas benzenivorans BA3361.</title>
        <authorList>
            <person name="Shin S.Y."/>
            <person name="Song J."/>
            <person name="Kang H."/>
        </authorList>
    </citation>
    <scope>NUCLEOTIDE SEQUENCE [LARGE SCALE GENOMIC DNA]</scope>
    <source>
        <strain evidence="16 17">HNIBRBA3361</strain>
    </source>
</reference>
<evidence type="ECO:0000256" key="12">
    <source>
        <dbReference type="SAM" id="Phobius"/>
    </source>
</evidence>
<evidence type="ECO:0000256" key="5">
    <source>
        <dbReference type="ARBA" id="ARBA00022692"/>
    </source>
</evidence>
<dbReference type="PROSITE" id="PS50885">
    <property type="entry name" value="HAMP"/>
    <property type="match status" value="1"/>
</dbReference>
<dbReference type="SUPFAM" id="SSF58104">
    <property type="entry name" value="Methyl-accepting chemotaxis protein (MCP) signaling domain"/>
    <property type="match status" value="1"/>
</dbReference>
<protein>
    <submittedName>
        <fullName evidence="16">Methyl-accepting chemotaxis protein</fullName>
    </submittedName>
</protein>
<evidence type="ECO:0000256" key="6">
    <source>
        <dbReference type="ARBA" id="ARBA00022989"/>
    </source>
</evidence>
<sequence length="654" mass="70457">MHYLSHLLLNLSVRKKLLAGFSLILAITLCVVGISLSVLDTTQSRFEDLLAVNEIDTKLSEAQLNEKNFILKGDAQYLKKALALADEVWAQAEMVEKRLQLPENKALMQQIQAEVIGYREKLVSLNKATAAKQAAQKAMESSARTAFDQFEKLDEMLKQAAAKQIRMAGDPTAVRLLESANQANEMAMELHDVRRVEKDFIMHKAAGDADQVQEYFSMLDYTGTLLLGELDDPTARADLENALGQLSSYREQFAVLRQNLENLDTTEQQMAERARLVAASSSKSLELQLEMLRSEAVQARTLLVGAAVIAFLSGLLCALLVTQLIVGPLQRVVGIARKVAGGDLTEDIHSERRDELGLLMQAIQDMTRSLRDLLGRLSGGVAQLAIAADGLSGITKQTSDGATAQRIEIEQAVTAMCEMVATVQDVARNAEFAAGSARQADQQTHEGGLTVQHAIQYTEQLACAVEKSAEAIGRLKDDSANIGTVLDVIKGIAEQTNLLALNAAIEAARAGEAGRGFAVVADEVRALARRTQESTAQIQHLIVTLQSGAQSAVVTMEESRTMASDTVSAARQAGAALAAIDQAVSQIQQLNQQIATAAEQQSAVADEINRSVTNIRDVAEQAAASSEETSAASADLARLGGEMKQLVERFHLSA</sequence>
<feature type="coiled-coil region" evidence="11">
    <location>
        <begin position="239"/>
        <end position="302"/>
    </location>
</feature>
<evidence type="ECO:0000256" key="11">
    <source>
        <dbReference type="SAM" id="Coils"/>
    </source>
</evidence>
<evidence type="ECO:0000313" key="16">
    <source>
        <dbReference type="EMBL" id="WPC03889.1"/>
    </source>
</evidence>
<dbReference type="InterPro" id="IPR003660">
    <property type="entry name" value="HAMP_dom"/>
</dbReference>
<dbReference type="Gene3D" id="1.20.1440.210">
    <property type="match status" value="1"/>
</dbReference>
<keyword evidence="4" id="KW-0145">Chemotaxis</keyword>
<name>A0ABZ0PSK5_9PSED</name>
<evidence type="ECO:0000259" key="14">
    <source>
        <dbReference type="PROSITE" id="PS50885"/>
    </source>
</evidence>
<keyword evidence="2" id="KW-1003">Cell membrane</keyword>
<keyword evidence="7 12" id="KW-0472">Membrane</keyword>
<gene>
    <name evidence="16" type="ORF">SBP02_13995</name>
</gene>
<feature type="transmembrane region" description="Helical" evidence="12">
    <location>
        <begin position="17"/>
        <end position="39"/>
    </location>
</feature>
<dbReference type="PROSITE" id="PS51753">
    <property type="entry name" value="HBM"/>
    <property type="match status" value="1"/>
</dbReference>
<evidence type="ECO:0000256" key="4">
    <source>
        <dbReference type="ARBA" id="ARBA00022500"/>
    </source>
</evidence>
<feature type="coiled-coil region" evidence="11">
    <location>
        <begin position="580"/>
        <end position="607"/>
    </location>
</feature>
<keyword evidence="11" id="KW-0175">Coiled coil</keyword>
<evidence type="ECO:0000259" key="13">
    <source>
        <dbReference type="PROSITE" id="PS50111"/>
    </source>
</evidence>
<evidence type="ECO:0000313" key="17">
    <source>
        <dbReference type="Proteomes" id="UP001305928"/>
    </source>
</evidence>
<feature type="domain" description="Methyl-accepting transducer" evidence="13">
    <location>
        <begin position="380"/>
        <end position="616"/>
    </location>
</feature>
<dbReference type="SMART" id="SM00304">
    <property type="entry name" value="HAMP"/>
    <property type="match status" value="2"/>
</dbReference>
<feature type="domain" description="HAMP" evidence="14">
    <location>
        <begin position="323"/>
        <end position="375"/>
    </location>
</feature>
<feature type="domain" description="HBM" evidence="15">
    <location>
        <begin position="44"/>
        <end position="296"/>
    </location>
</feature>
<comment type="similarity">
    <text evidence="9">Belongs to the methyl-accepting chemotaxis (MCP) protein family.</text>
</comment>
<evidence type="ECO:0000256" key="2">
    <source>
        <dbReference type="ARBA" id="ARBA00022475"/>
    </source>
</evidence>
<dbReference type="EMBL" id="CP137892">
    <property type="protein sequence ID" value="WPC03889.1"/>
    <property type="molecule type" value="Genomic_DNA"/>
</dbReference>
<dbReference type="CDD" id="cd06225">
    <property type="entry name" value="HAMP"/>
    <property type="match status" value="1"/>
</dbReference>
<dbReference type="PROSITE" id="PS50111">
    <property type="entry name" value="CHEMOTAXIS_TRANSDUC_2"/>
    <property type="match status" value="1"/>
</dbReference>
<evidence type="ECO:0000256" key="8">
    <source>
        <dbReference type="ARBA" id="ARBA00023224"/>
    </source>
</evidence>
<dbReference type="Pfam" id="PF00015">
    <property type="entry name" value="MCPsignal"/>
    <property type="match status" value="1"/>
</dbReference>
<evidence type="ECO:0000256" key="9">
    <source>
        <dbReference type="ARBA" id="ARBA00029447"/>
    </source>
</evidence>
<evidence type="ECO:0000259" key="15">
    <source>
        <dbReference type="PROSITE" id="PS51753"/>
    </source>
</evidence>
<proteinExistence type="inferred from homology"/>
<evidence type="ECO:0000256" key="7">
    <source>
        <dbReference type="ARBA" id="ARBA00023136"/>
    </source>
</evidence>
<dbReference type="Proteomes" id="UP001305928">
    <property type="component" value="Chromosome"/>
</dbReference>
<dbReference type="InterPro" id="IPR032255">
    <property type="entry name" value="HBM"/>
</dbReference>
<keyword evidence="5 12" id="KW-0812">Transmembrane</keyword>
<dbReference type="SMART" id="SM00283">
    <property type="entry name" value="MA"/>
    <property type="match status" value="1"/>
</dbReference>
<keyword evidence="8 10" id="KW-0807">Transducer</keyword>
<evidence type="ECO:0000256" key="3">
    <source>
        <dbReference type="ARBA" id="ARBA00022481"/>
    </source>
</evidence>
<evidence type="ECO:0000256" key="1">
    <source>
        <dbReference type="ARBA" id="ARBA00004236"/>
    </source>
</evidence>
<organism evidence="16 17">
    <name type="scientific">Pseudomonas benzenivorans</name>
    <dbReference type="NCBI Taxonomy" id="556533"/>
    <lineage>
        <taxon>Bacteria</taxon>
        <taxon>Pseudomonadati</taxon>
        <taxon>Pseudomonadota</taxon>
        <taxon>Gammaproteobacteria</taxon>
        <taxon>Pseudomonadales</taxon>
        <taxon>Pseudomonadaceae</taxon>
        <taxon>Pseudomonas</taxon>
    </lineage>
</organism>